<name>A0AAJ4D2G8_9BACI</name>
<dbReference type="Gene3D" id="3.40.50.720">
    <property type="entry name" value="NAD(P)-binding Rossmann-like Domain"/>
    <property type="match status" value="1"/>
</dbReference>
<reference evidence="4 5" key="1">
    <citation type="submission" date="2019-01" db="EMBL/GenBank/DDBJ databases">
        <title>Genome sequence of Bacillus glycinifermentans SRCM103574.</title>
        <authorList>
            <person name="Kong H.-J."/>
            <person name="Jeong S.-Y."/>
            <person name="Jeong D.-Y."/>
        </authorList>
    </citation>
    <scope>NUCLEOTIDE SEQUENCE [LARGE SCALE GENOMIC DNA]</scope>
    <source>
        <strain evidence="4 5">SRCM103574</strain>
    </source>
</reference>
<dbReference type="Gene3D" id="3.90.180.10">
    <property type="entry name" value="Medium-chain alcohol dehydrogenases, catalytic domain"/>
    <property type="match status" value="1"/>
</dbReference>
<dbReference type="RefSeq" id="WP_046131132.1">
    <property type="nucleotide sequence ID" value="NZ_CP035232.1"/>
</dbReference>
<dbReference type="KEGG" id="bgy:BGLY_1359"/>
<feature type="domain" description="Alcohol dehydrogenase-like C-terminal" evidence="2">
    <location>
        <begin position="170"/>
        <end position="297"/>
    </location>
</feature>
<keyword evidence="1" id="KW-0560">Oxidoreductase</keyword>
<protein>
    <submittedName>
        <fullName evidence="4">Zinc-binding alcohol dehydrogenase family protein</fullName>
    </submittedName>
</protein>
<gene>
    <name evidence="4" type="ORF">EQZ20_07620</name>
</gene>
<dbReference type="GeneID" id="82852545"/>
<dbReference type="EMBL" id="CP035232">
    <property type="protein sequence ID" value="QAT64781.1"/>
    <property type="molecule type" value="Genomic_DNA"/>
</dbReference>
<dbReference type="Pfam" id="PF08240">
    <property type="entry name" value="ADH_N"/>
    <property type="match status" value="1"/>
</dbReference>
<evidence type="ECO:0000259" key="3">
    <source>
        <dbReference type="Pfam" id="PF08240"/>
    </source>
</evidence>
<dbReference type="InterPro" id="IPR013154">
    <property type="entry name" value="ADH-like_N"/>
</dbReference>
<dbReference type="InterPro" id="IPR036291">
    <property type="entry name" value="NAD(P)-bd_dom_sf"/>
</dbReference>
<dbReference type="CDD" id="cd08261">
    <property type="entry name" value="Zn_ADH7"/>
    <property type="match status" value="1"/>
</dbReference>
<evidence type="ECO:0000313" key="4">
    <source>
        <dbReference type="EMBL" id="QAT64781.1"/>
    </source>
</evidence>
<dbReference type="InterPro" id="IPR050129">
    <property type="entry name" value="Zn_alcohol_dh"/>
</dbReference>
<feature type="domain" description="Alcohol dehydrogenase-like N-terminal" evidence="3">
    <location>
        <begin position="24"/>
        <end position="131"/>
    </location>
</feature>
<evidence type="ECO:0000256" key="1">
    <source>
        <dbReference type="ARBA" id="ARBA00023002"/>
    </source>
</evidence>
<dbReference type="InterPro" id="IPR011032">
    <property type="entry name" value="GroES-like_sf"/>
</dbReference>
<dbReference type="SUPFAM" id="SSF50129">
    <property type="entry name" value="GroES-like"/>
    <property type="match status" value="1"/>
</dbReference>
<evidence type="ECO:0000259" key="2">
    <source>
        <dbReference type="Pfam" id="PF00107"/>
    </source>
</evidence>
<dbReference type="PANTHER" id="PTHR43401">
    <property type="entry name" value="L-THREONINE 3-DEHYDROGENASE"/>
    <property type="match status" value="1"/>
</dbReference>
<dbReference type="Pfam" id="PF00107">
    <property type="entry name" value="ADH_zinc_N"/>
    <property type="match status" value="1"/>
</dbReference>
<dbReference type="GO" id="GO:0016491">
    <property type="term" value="F:oxidoreductase activity"/>
    <property type="evidence" value="ECO:0007669"/>
    <property type="project" value="UniProtKB-KW"/>
</dbReference>
<dbReference type="Proteomes" id="UP000288675">
    <property type="component" value="Chromosome"/>
</dbReference>
<dbReference type="SUPFAM" id="SSF51735">
    <property type="entry name" value="NAD(P)-binding Rossmann-fold domains"/>
    <property type="match status" value="1"/>
</dbReference>
<accession>A0AAJ4D2G8</accession>
<dbReference type="InterPro" id="IPR013149">
    <property type="entry name" value="ADH-like_C"/>
</dbReference>
<sequence>MKRIVCEEPYRFNMTEIKEPKPKQGEALVNIKRIGVCGTDFHAYCGRQPFFSYPRVLGHELAGEIAEIRNSRGLLKTGDRVTVIPYLECGNCAACRSGRPNCCMNLNVLGVHIDGGMQEYLAVPADHLLKTDNLTHSEAAVVECLSIGAHAAERADIRKGETVLVIGAGPIGLGVMKFSKLKGANVIAMDLREDRLAFSRMWAEADETVVAGENAAGEIKRLTAGDFPQAVFDATGHAASMNEAYKYAAYGGRLVYVGLVNDRLSIPDPEFHKRELAILSSRNALRSDFAAVIRAIENGAVDTERFITGYLPFSEVAGGFESAFAPEENSVKMMINLAD</sequence>
<organism evidence="4 5">
    <name type="scientific">Bacillus glycinifermentans</name>
    <dbReference type="NCBI Taxonomy" id="1664069"/>
    <lineage>
        <taxon>Bacteria</taxon>
        <taxon>Bacillati</taxon>
        <taxon>Bacillota</taxon>
        <taxon>Bacilli</taxon>
        <taxon>Bacillales</taxon>
        <taxon>Bacillaceae</taxon>
        <taxon>Bacillus</taxon>
    </lineage>
</organism>
<evidence type="ECO:0000313" key="5">
    <source>
        <dbReference type="Proteomes" id="UP000288675"/>
    </source>
</evidence>
<proteinExistence type="predicted"/>
<dbReference type="PANTHER" id="PTHR43401:SF3">
    <property type="entry name" value="L-GALACTONATE-5-DEHYDROGENASE"/>
    <property type="match status" value="1"/>
</dbReference>
<dbReference type="AlphaFoldDB" id="A0AAJ4D2G8"/>